<dbReference type="InterPro" id="IPR037046">
    <property type="entry name" value="AlkA_N_sf"/>
</dbReference>
<keyword evidence="3" id="KW-0227">DNA damage</keyword>
<evidence type="ECO:0000259" key="6">
    <source>
        <dbReference type="SMART" id="SM01009"/>
    </source>
</evidence>
<evidence type="ECO:0000313" key="8">
    <source>
        <dbReference type="Proteomes" id="UP001500432"/>
    </source>
</evidence>
<dbReference type="SUPFAM" id="SSF55945">
    <property type="entry name" value="TATA-box binding protein-like"/>
    <property type="match status" value="1"/>
</dbReference>
<name>A0ABP5NU94_9MICC</name>
<evidence type="ECO:0000259" key="5">
    <source>
        <dbReference type="SMART" id="SM00478"/>
    </source>
</evidence>
<comment type="catalytic activity">
    <reaction evidence="1">
        <text>Hydrolysis of alkylated DNA, releasing 3-methyladenine, 3-methylguanine, 7-methylguanine and 7-methyladenine.</text>
        <dbReference type="EC" id="3.2.2.21"/>
    </reaction>
</comment>
<organism evidence="7 8">
    <name type="scientific">Sinomonas flava</name>
    <dbReference type="NCBI Taxonomy" id="496857"/>
    <lineage>
        <taxon>Bacteria</taxon>
        <taxon>Bacillati</taxon>
        <taxon>Actinomycetota</taxon>
        <taxon>Actinomycetes</taxon>
        <taxon>Micrococcales</taxon>
        <taxon>Micrococcaceae</taxon>
        <taxon>Sinomonas</taxon>
    </lineage>
</organism>
<dbReference type="InterPro" id="IPR051912">
    <property type="entry name" value="Alkylbase_DNA_Glycosylase/TA"/>
</dbReference>
<dbReference type="SMART" id="SM00478">
    <property type="entry name" value="ENDO3c"/>
    <property type="match status" value="1"/>
</dbReference>
<evidence type="ECO:0000256" key="4">
    <source>
        <dbReference type="ARBA" id="ARBA00023204"/>
    </source>
</evidence>
<sequence>MAAYVGPQRTRVRLDARGGMEPEAIVASLAAHTVPGVERTDVEAFAHERLVPTALGPVAVRVWFDRDGAEVALGTEDPAAVAAVLASVERWLDLSADLKPVRRALGADPDLGPCVRARPALRVIGTTDPFQTAVTTVLGQQVSLGAGRTFAGRLVAAFGTPGPAGLVSFPTAEALADQDTEILRAAVGLTAVRARTVSALARAVVTAQDQGRQSTDSTGAEGSARAVLPGTLPLSRAELLALPGIGPWTADYLEVRYGHRDAFTPGDLVLRRALGGLSPREAAERARAWSPFRAYALTHLWTASAYAAHVPVGPGLGARGSGPGPLPS</sequence>
<dbReference type="EC" id="3.2.2.21" evidence="2"/>
<dbReference type="Gene3D" id="1.10.1670.10">
    <property type="entry name" value="Helix-hairpin-Helix base-excision DNA repair enzymes (C-terminal)"/>
    <property type="match status" value="1"/>
</dbReference>
<gene>
    <name evidence="7" type="ORF">GCM10009849_33720</name>
</gene>
<reference evidence="8" key="1">
    <citation type="journal article" date="2019" name="Int. J. Syst. Evol. Microbiol.">
        <title>The Global Catalogue of Microorganisms (GCM) 10K type strain sequencing project: providing services to taxonomists for standard genome sequencing and annotation.</title>
        <authorList>
            <consortium name="The Broad Institute Genomics Platform"/>
            <consortium name="The Broad Institute Genome Sequencing Center for Infectious Disease"/>
            <person name="Wu L."/>
            <person name="Ma J."/>
        </authorList>
    </citation>
    <scope>NUCLEOTIDE SEQUENCE [LARGE SCALE GENOMIC DNA]</scope>
    <source>
        <strain evidence="8">JCM 16034</strain>
    </source>
</reference>
<dbReference type="InterPro" id="IPR003265">
    <property type="entry name" value="HhH-GPD_domain"/>
</dbReference>
<evidence type="ECO:0000256" key="2">
    <source>
        <dbReference type="ARBA" id="ARBA00012000"/>
    </source>
</evidence>
<dbReference type="Pfam" id="PF06029">
    <property type="entry name" value="AlkA_N"/>
    <property type="match status" value="1"/>
</dbReference>
<dbReference type="PANTHER" id="PTHR43003">
    <property type="entry name" value="DNA-3-METHYLADENINE GLYCOSYLASE"/>
    <property type="match status" value="1"/>
</dbReference>
<dbReference type="Pfam" id="PF00730">
    <property type="entry name" value="HhH-GPD"/>
    <property type="match status" value="1"/>
</dbReference>
<keyword evidence="8" id="KW-1185">Reference proteome</keyword>
<accession>A0ABP5NU94</accession>
<dbReference type="Gene3D" id="3.30.310.20">
    <property type="entry name" value="DNA-3-methyladenine glycosylase AlkA, N-terminal domain"/>
    <property type="match status" value="1"/>
</dbReference>
<dbReference type="PANTHER" id="PTHR43003:SF13">
    <property type="entry name" value="DNA-3-METHYLADENINE GLYCOSYLASE 2"/>
    <property type="match status" value="1"/>
</dbReference>
<proteinExistence type="predicted"/>
<dbReference type="InterPro" id="IPR011257">
    <property type="entry name" value="DNA_glycosylase"/>
</dbReference>
<dbReference type="Gene3D" id="1.10.340.30">
    <property type="entry name" value="Hypothetical protein, domain 2"/>
    <property type="match status" value="1"/>
</dbReference>
<dbReference type="InterPro" id="IPR023170">
    <property type="entry name" value="HhH_base_excis_C"/>
</dbReference>
<feature type="domain" description="HhH-GPD" evidence="5">
    <location>
        <begin position="138"/>
        <end position="305"/>
    </location>
</feature>
<evidence type="ECO:0000313" key="7">
    <source>
        <dbReference type="EMBL" id="GAA2203008.1"/>
    </source>
</evidence>
<feature type="domain" description="DNA-3-methyladenine glycosylase AlkA N-terminal" evidence="6">
    <location>
        <begin position="11"/>
        <end position="128"/>
    </location>
</feature>
<evidence type="ECO:0000256" key="1">
    <source>
        <dbReference type="ARBA" id="ARBA00000086"/>
    </source>
</evidence>
<protein>
    <recommendedName>
        <fullName evidence="2">DNA-3-methyladenine glycosylase II</fullName>
        <ecNumber evidence="2">3.2.2.21</ecNumber>
    </recommendedName>
</protein>
<dbReference type="RefSeq" id="WP_344300977.1">
    <property type="nucleotide sequence ID" value="NZ_BAAAQW010000012.1"/>
</dbReference>
<comment type="caution">
    <text evidence="7">The sequence shown here is derived from an EMBL/GenBank/DDBJ whole genome shotgun (WGS) entry which is preliminary data.</text>
</comment>
<dbReference type="EMBL" id="BAAAQW010000012">
    <property type="protein sequence ID" value="GAA2203008.1"/>
    <property type="molecule type" value="Genomic_DNA"/>
</dbReference>
<dbReference type="CDD" id="cd00056">
    <property type="entry name" value="ENDO3c"/>
    <property type="match status" value="1"/>
</dbReference>
<dbReference type="InterPro" id="IPR010316">
    <property type="entry name" value="AlkA_N"/>
</dbReference>
<keyword evidence="4" id="KW-0234">DNA repair</keyword>
<dbReference type="Proteomes" id="UP001500432">
    <property type="component" value="Unassembled WGS sequence"/>
</dbReference>
<dbReference type="SUPFAM" id="SSF48150">
    <property type="entry name" value="DNA-glycosylase"/>
    <property type="match status" value="1"/>
</dbReference>
<evidence type="ECO:0000256" key="3">
    <source>
        <dbReference type="ARBA" id="ARBA00022763"/>
    </source>
</evidence>
<dbReference type="SMART" id="SM01009">
    <property type="entry name" value="AlkA_N"/>
    <property type="match status" value="1"/>
</dbReference>